<proteinExistence type="predicted"/>
<sequence length="353" mass="40097">MDVAIIVYLLDGSHVTIPATQDMLVRDLKAAIVARLCLKPLEAATCGFFQISAQGLDIFISEDTMLVDVYSPKNRLIKRLLFTLIVPDVSGVRSVVEDSKLRAKCSLPEYYSECSAVYRGMLIHHALDKIRRGHVLAHSDRFLEGASDLCCYFIAVKYGALILTLNQHIIPLEVSQDLKHTAWDPEALTESVMQGIYRDARSLLKYSSQDAILLDFLYCFSKLALYDSLSIPAMWIGDLVNKGGGQTVKMTDRPDAEKSIHCYLLLTREYICLASRDSMQIIKSVPVQSLRRLFYYSDYLSLYFSMPQGQELYLNLSVICTENCARLIETYYTISYHMLSRYRQTVEVTPGNW</sequence>
<gene>
    <name evidence="1" type="ORF">QR46_2476</name>
</gene>
<reference evidence="1 2" key="1">
    <citation type="journal article" date="2015" name="Mol. Biochem. Parasitol.">
        <title>Identification of polymorphic genes for use in assemblage B genotyping assays through comparative genomics of multiple assemblage B Giardia duodenalis isolates.</title>
        <authorList>
            <person name="Wielinga C."/>
            <person name="Thompson R.C."/>
            <person name="Monis P."/>
            <person name="Ryan U."/>
        </authorList>
    </citation>
    <scope>NUCLEOTIDE SEQUENCE [LARGE SCALE GENOMIC DNA]</scope>
    <source>
        <strain evidence="1 2">BAH15c1</strain>
    </source>
</reference>
<evidence type="ECO:0000313" key="2">
    <source>
        <dbReference type="Proteomes" id="UP000070089"/>
    </source>
</evidence>
<dbReference type="EMBL" id="JXTI01000065">
    <property type="protein sequence ID" value="KWX13551.1"/>
    <property type="molecule type" value="Genomic_DNA"/>
</dbReference>
<evidence type="ECO:0000313" key="1">
    <source>
        <dbReference type="EMBL" id="KWX13551.1"/>
    </source>
</evidence>
<organism evidence="1 2">
    <name type="scientific">Giardia duodenalis assemblage B</name>
    <dbReference type="NCBI Taxonomy" id="1394984"/>
    <lineage>
        <taxon>Eukaryota</taxon>
        <taxon>Metamonada</taxon>
        <taxon>Diplomonadida</taxon>
        <taxon>Hexamitidae</taxon>
        <taxon>Giardiinae</taxon>
        <taxon>Giardia</taxon>
    </lineage>
</organism>
<dbReference type="AlphaFoldDB" id="A0A132NTZ6"/>
<name>A0A132NTZ6_GIAIN</name>
<dbReference type="OrthoDB" id="10251649at2759"/>
<comment type="caution">
    <text evidence="1">The sequence shown here is derived from an EMBL/GenBank/DDBJ whole genome shotgun (WGS) entry which is preliminary data.</text>
</comment>
<dbReference type="VEuPathDB" id="GiardiaDB:QR46_2476"/>
<dbReference type="Proteomes" id="UP000070089">
    <property type="component" value="Unassembled WGS sequence"/>
</dbReference>
<protein>
    <submittedName>
        <fullName evidence="1">Uncharacterized protein</fullName>
    </submittedName>
</protein>
<accession>A0A132NTZ6</accession>